<comment type="pathway">
    <text evidence="2">Protein modification; protein glycosylation.</text>
</comment>
<feature type="compositionally biased region" description="Gly residues" evidence="11">
    <location>
        <begin position="316"/>
        <end position="328"/>
    </location>
</feature>
<keyword evidence="8 12" id="KW-1133">Transmembrane helix</keyword>
<dbReference type="VEuPathDB" id="CryptoDB:Cvel_3783"/>
<evidence type="ECO:0000256" key="6">
    <source>
        <dbReference type="ARBA" id="ARBA00022692"/>
    </source>
</evidence>
<dbReference type="GO" id="GO:0005789">
    <property type="term" value="C:endoplasmic reticulum membrane"/>
    <property type="evidence" value="ECO:0007669"/>
    <property type="project" value="UniProtKB-SubCell"/>
</dbReference>
<feature type="transmembrane region" description="Helical" evidence="12">
    <location>
        <begin position="231"/>
        <end position="255"/>
    </location>
</feature>
<dbReference type="PANTHER" id="PTHR12646">
    <property type="entry name" value="NOT56 - RELATED"/>
    <property type="match status" value="1"/>
</dbReference>
<dbReference type="EMBL" id="CDMZ01000650">
    <property type="protein sequence ID" value="CEM18707.1"/>
    <property type="molecule type" value="Genomic_DNA"/>
</dbReference>
<accession>A0A0G4FVH6</accession>
<protein>
    <recommendedName>
        <fullName evidence="3">dolichyl-P-Man:Man5GlcNAc2-PP-dolichol alpha-1,3-mannosyltransferase</fullName>
        <ecNumber evidence="3">2.4.1.258</ecNumber>
    </recommendedName>
</protein>
<evidence type="ECO:0000256" key="3">
    <source>
        <dbReference type="ARBA" id="ARBA00011964"/>
    </source>
</evidence>
<feature type="transmembrane region" description="Helical" evidence="12">
    <location>
        <begin position="354"/>
        <end position="374"/>
    </location>
</feature>
<name>A0A0G4FVH6_9ALVE</name>
<keyword evidence="5" id="KW-0808">Transferase</keyword>
<dbReference type="EC" id="2.4.1.258" evidence="3"/>
<feature type="transmembrane region" description="Helical" evidence="12">
    <location>
        <begin position="40"/>
        <end position="61"/>
    </location>
</feature>
<keyword evidence="7" id="KW-0256">Endoplasmic reticulum</keyword>
<feature type="transmembrane region" description="Helical" evidence="12">
    <location>
        <begin position="286"/>
        <end position="305"/>
    </location>
</feature>
<dbReference type="AlphaFoldDB" id="A0A0G4FVH6"/>
<evidence type="ECO:0000256" key="10">
    <source>
        <dbReference type="ARBA" id="ARBA00049506"/>
    </source>
</evidence>
<dbReference type="InterPro" id="IPR007873">
    <property type="entry name" value="Glycosyltransferase_ALG3"/>
</dbReference>
<evidence type="ECO:0000256" key="1">
    <source>
        <dbReference type="ARBA" id="ARBA00004477"/>
    </source>
</evidence>
<evidence type="ECO:0000256" key="8">
    <source>
        <dbReference type="ARBA" id="ARBA00022989"/>
    </source>
</evidence>
<evidence type="ECO:0000256" key="12">
    <source>
        <dbReference type="SAM" id="Phobius"/>
    </source>
</evidence>
<keyword evidence="9 12" id="KW-0472">Membrane</keyword>
<feature type="region of interest" description="Disordered" evidence="11">
    <location>
        <begin position="315"/>
        <end position="344"/>
    </location>
</feature>
<organism evidence="13">
    <name type="scientific">Chromera velia CCMP2878</name>
    <dbReference type="NCBI Taxonomy" id="1169474"/>
    <lineage>
        <taxon>Eukaryota</taxon>
        <taxon>Sar</taxon>
        <taxon>Alveolata</taxon>
        <taxon>Colpodellida</taxon>
        <taxon>Chromeraceae</taxon>
        <taxon>Chromera</taxon>
    </lineage>
</organism>
<keyword evidence="6 12" id="KW-0812">Transmembrane</keyword>
<feature type="transmembrane region" description="Helical" evidence="12">
    <location>
        <begin position="441"/>
        <end position="461"/>
    </location>
</feature>
<dbReference type="Pfam" id="PF05208">
    <property type="entry name" value="ALG3"/>
    <property type="match status" value="1"/>
</dbReference>
<feature type="transmembrane region" description="Helical" evidence="12">
    <location>
        <begin position="413"/>
        <end position="435"/>
    </location>
</feature>
<dbReference type="PANTHER" id="PTHR12646:SF0">
    <property type="entry name" value="DOL-P-MAN:MAN(5)GLCNAC(2)-PP-DOL ALPHA-1,3-MANNOSYLTRANSFERASE"/>
    <property type="match status" value="1"/>
</dbReference>
<keyword evidence="4" id="KW-0328">Glycosyltransferase</keyword>
<comment type="catalytic activity">
    <reaction evidence="10">
        <text>an alpha-D-Man-(1-&gt;2)-alpha-D-Man-(1-&gt;2)-alpha-D-Man-(1-&gt;3)-[alpha-D-Man-(1-&gt;6)]-beta-D-Man-(1-&gt;4)-beta-D-GlcNAc-(1-&gt;4)-alpha-D-GlcNAc-diphospho-di-trans,poly-cis-dolichol + a di-trans,poly-cis-dolichyl beta-D-mannosyl phosphate = an alpha-D-Man-(1-&gt;2)-alpha-D-Man-(1-&gt;2)-alpha-D-Man-(1-&gt;3)-[alpha-D-Man-(1-&gt;3)-alpha-D-Man-(1-&gt;6)]-beta-D-Man-(1-&gt;4)-beta-D-GlcNAc-(1-&gt;4)-alpha-D-GlcNAc-diphospho-di-trans,poly-cis-dolichol + a di-trans,poly-cis-dolichyl phosphate + H(+)</text>
        <dbReference type="Rhea" id="RHEA:29527"/>
        <dbReference type="Rhea" id="RHEA-COMP:19498"/>
        <dbReference type="Rhea" id="RHEA-COMP:19501"/>
        <dbReference type="Rhea" id="RHEA-COMP:19516"/>
        <dbReference type="Rhea" id="RHEA-COMP:19517"/>
        <dbReference type="ChEBI" id="CHEBI:15378"/>
        <dbReference type="ChEBI" id="CHEBI:57683"/>
        <dbReference type="ChEBI" id="CHEBI:58211"/>
        <dbReference type="ChEBI" id="CHEBI:132515"/>
        <dbReference type="ChEBI" id="CHEBI:132516"/>
        <dbReference type="EC" id="2.4.1.258"/>
    </reaction>
    <physiologicalReaction direction="left-to-right" evidence="10">
        <dbReference type="Rhea" id="RHEA:29528"/>
    </physiologicalReaction>
</comment>
<feature type="compositionally biased region" description="Basic and acidic residues" evidence="11">
    <location>
        <begin position="331"/>
        <end position="344"/>
    </location>
</feature>
<reference evidence="13" key="1">
    <citation type="submission" date="2014-11" db="EMBL/GenBank/DDBJ databases">
        <authorList>
            <person name="Otto D Thomas"/>
            <person name="Naeem Raeece"/>
        </authorList>
    </citation>
    <scope>NUCLEOTIDE SEQUENCE</scope>
</reference>
<evidence type="ECO:0000256" key="9">
    <source>
        <dbReference type="ARBA" id="ARBA00023136"/>
    </source>
</evidence>
<evidence type="ECO:0000256" key="2">
    <source>
        <dbReference type="ARBA" id="ARBA00004922"/>
    </source>
</evidence>
<feature type="transmembrane region" description="Helical" evidence="12">
    <location>
        <begin position="120"/>
        <end position="138"/>
    </location>
</feature>
<sequence length="476" mass="53313">MSPEKAKRGRGQGDQQKSVLMQLFEEVFRLLFRPCTETPLLFFALLVVLDLLLCQVIIRLIPYTEIDWKAYMQEVEFFLNGERNYYNMYGDTGPLVYPAGFVYIYSALYRWCDSGSDIGFAQQLFVWLNVVHLLLVILAHRKSKILPFGLSVFFVLSRRVHSIFLLRLFNDAFAMTFLWGAVASSCADWYAMACVLFSLGVSVKMNVLLFAPGFLFLLWRASGKSFVKTCLYLGICAVVQLVLGLPFLVSFPVAYLHRAFELGRVFTFKWSVNWQFVPEHIFVSKQWGLCLLVLHLSAVVLFWLCKWERVPCGPGKQQGGTGKALRGGGKAKKETQSGEGKDVSCRTEEGKTDVVLYVMATSQIAGIVFARSLHYQFYSWYFHTLPFLLAVGLCPALPTGVPFGGHSVGASGFSVLLLGAATLFLGAVEVVFNLFPPSSVASLVLLCLHLLLLFTLLIAPFPRRRQQSSLGSKKTT</sequence>
<evidence type="ECO:0000313" key="13">
    <source>
        <dbReference type="EMBL" id="CEM18707.1"/>
    </source>
</evidence>
<proteinExistence type="predicted"/>
<evidence type="ECO:0000256" key="7">
    <source>
        <dbReference type="ARBA" id="ARBA00022824"/>
    </source>
</evidence>
<evidence type="ECO:0000256" key="4">
    <source>
        <dbReference type="ARBA" id="ARBA00022676"/>
    </source>
</evidence>
<feature type="transmembrane region" description="Helical" evidence="12">
    <location>
        <begin position="380"/>
        <end position="401"/>
    </location>
</feature>
<gene>
    <name evidence="13" type="ORF">Cvel_3783</name>
</gene>
<evidence type="ECO:0000256" key="5">
    <source>
        <dbReference type="ARBA" id="ARBA00022679"/>
    </source>
</evidence>
<evidence type="ECO:0000256" key="11">
    <source>
        <dbReference type="SAM" id="MobiDB-lite"/>
    </source>
</evidence>
<feature type="transmembrane region" description="Helical" evidence="12">
    <location>
        <begin position="189"/>
        <end position="219"/>
    </location>
</feature>
<dbReference type="GO" id="GO:0052925">
    <property type="term" value="F:dol-P-Man:Man(5)GlcNAc(2)-PP-Dol alpha-1,3-mannosyltransferase activity"/>
    <property type="evidence" value="ECO:0007669"/>
    <property type="project" value="UniProtKB-EC"/>
</dbReference>
<comment type="subcellular location">
    <subcellularLocation>
        <location evidence="1">Endoplasmic reticulum membrane</location>
        <topology evidence="1">Multi-pass membrane protein</topology>
    </subcellularLocation>
</comment>